<accession>A0A8R1HZI1</accession>
<evidence type="ECO:0000313" key="3">
    <source>
        <dbReference type="Proteomes" id="UP000005237"/>
    </source>
</evidence>
<dbReference type="EnsemblMetazoa" id="CJA13973.1">
    <property type="protein sequence ID" value="CJA13973.1"/>
    <property type="gene ID" value="WBGene00133177"/>
</dbReference>
<dbReference type="PANTHER" id="PTHR34721:SF3">
    <property type="entry name" value="ACTIVIN_RECP DOMAIN-CONTAINING PROTEIN-RELATED"/>
    <property type="match status" value="1"/>
</dbReference>
<evidence type="ECO:0000256" key="1">
    <source>
        <dbReference type="SAM" id="SignalP"/>
    </source>
</evidence>
<evidence type="ECO:0000313" key="2">
    <source>
        <dbReference type="EnsemblMetazoa" id="CJA13973.1"/>
    </source>
</evidence>
<dbReference type="PANTHER" id="PTHR34721">
    <property type="entry name" value="PROTEIN CBG09734"/>
    <property type="match status" value="1"/>
</dbReference>
<organism evidence="2 3">
    <name type="scientific">Caenorhabditis japonica</name>
    <dbReference type="NCBI Taxonomy" id="281687"/>
    <lineage>
        <taxon>Eukaryota</taxon>
        <taxon>Metazoa</taxon>
        <taxon>Ecdysozoa</taxon>
        <taxon>Nematoda</taxon>
        <taxon>Chromadorea</taxon>
        <taxon>Rhabditida</taxon>
        <taxon>Rhabditina</taxon>
        <taxon>Rhabditomorpha</taxon>
        <taxon>Rhabditoidea</taxon>
        <taxon>Rhabditidae</taxon>
        <taxon>Peloderinae</taxon>
        <taxon>Caenorhabditis</taxon>
    </lineage>
</organism>
<protein>
    <recommendedName>
        <fullName evidence="4">UPAR/Ly6 domain-containing protein</fullName>
    </recommendedName>
</protein>
<feature type="chain" id="PRO_5035833996" description="UPAR/Ly6 domain-containing protein" evidence="1">
    <location>
        <begin position="19"/>
        <end position="124"/>
    </location>
</feature>
<feature type="signal peptide" evidence="1">
    <location>
        <begin position="1"/>
        <end position="18"/>
    </location>
</feature>
<sequence length="124" mass="12811">MIRVLLLVTVGVVSSVEALKCHVVAAGNLTVPDTSQPQECGLGSMACVKIIDFTRNTYSKQCQNMNCTMNGLPNAVANCQNTSTFGMNGATCCCYGDGCNAAPHFGSLSVVGLSVAIVSALFAI</sequence>
<name>A0A8R1HZI1_CAEJA</name>
<keyword evidence="1" id="KW-0732">Signal</keyword>
<evidence type="ECO:0008006" key="4">
    <source>
        <dbReference type="Google" id="ProtNLM"/>
    </source>
</evidence>
<dbReference type="AlphaFoldDB" id="A0A8R1HZI1"/>
<reference evidence="3" key="1">
    <citation type="submission" date="2010-08" db="EMBL/GenBank/DDBJ databases">
        <authorList>
            <consortium name="Caenorhabditis japonica Sequencing Consortium"/>
            <person name="Wilson R.K."/>
        </authorList>
    </citation>
    <scope>NUCLEOTIDE SEQUENCE [LARGE SCALE GENOMIC DNA]</scope>
    <source>
        <strain evidence="3">DF5081</strain>
    </source>
</reference>
<dbReference type="Proteomes" id="UP000005237">
    <property type="component" value="Unassembled WGS sequence"/>
</dbReference>
<keyword evidence="3" id="KW-1185">Reference proteome</keyword>
<dbReference type="OMA" id="GATCCCY"/>
<proteinExistence type="predicted"/>
<reference evidence="2" key="2">
    <citation type="submission" date="2022-06" db="UniProtKB">
        <authorList>
            <consortium name="EnsemblMetazoa"/>
        </authorList>
    </citation>
    <scope>IDENTIFICATION</scope>
    <source>
        <strain evidence="2">DF5081</strain>
    </source>
</reference>